<reference evidence="2" key="1">
    <citation type="submission" date="2022-11" db="EMBL/GenBank/DDBJ databases">
        <authorList>
            <person name="Morgan W.R."/>
            <person name="Tartar A."/>
        </authorList>
    </citation>
    <scope>NUCLEOTIDE SEQUENCE</scope>
    <source>
        <strain evidence="2">ARSEF 373</strain>
    </source>
</reference>
<accession>A0AAV2ZBG7</accession>
<name>A0AAV2ZBG7_9STRA</name>
<sequence>MPAVLNTTRSVEIPLDWSPPDGGNEVLEGMPSQLVAWSADAGVVAVANGPVVDVYHFAALAMAKSDISTTATAESHAAINASARLQAHVPFLQHISLREHVESHYHFMTDTSKPMPSSATCVAFAERDLLFVGAVGTSDEGTDDDAPWCSWLLGFRLYVSAASSSALVHLLFVEEAFQARGGIGHIELCSSLCDTTLHEGTAVMISHASNQIALFRWAERFSDRVLCVAAIPQCRDAVLTSVAVDELRAHWCAVGDSAGNVLLLDLRTLAWDSATAVRRLESRRSVSGSGSRLQLLQSWRSGIAARTNPLEDVRCAAIAQGKLLLALMHLRRTGLLLHELAVVADGSSDVAPMAHCWLIEWSDSSACYLIRRVDLNSAMDQFRLETLQVYPGLSSADCVRWISKLTPTDVPDLLEFTTVSKSTWKVWNVTGKPASPVIQLPSLVDALNAPQHQLPTKQAQQVLGPATIDIDACNGQEADVPSQNQSLLVVTAGCLYLVEHAQQARSGDSEIANDTASDAQSEHTPEESQQNGHHDVDDNDTASNALKVANSAAVKNLERPPETIQERFQLPPARFQSERSPTIDALPEQLNAGPSCDGETGTHVTRVEYEQRLAHVVHRVERMNDTVKALRNSFQLFTQETQRHMSAMNEKLELLLDLHAREESADRSIASAQTKHRADSEALSFHNNVMDRSYLDDGRGRRSSATVATNNQLQHGAYVPHLADKYDPDHPDADWGGVVQRSYKKRYFDNHGRDNLTSDVKGGLMPHEAAPVAGSSFSGKRMFESEHIPSGDASIPGIPFTSAVYQVGPGGSTSASDWKSTYAAQTSMEATPKENFALGSKQNAQHKRHVTPLVRFLAVVLAFGCGFCLDLFPFPQYEQAQAERKASTRSSSPYLDNNQSSSSSRGSSPAGLTSTSSAGSLSGQRPERRSLLAGIGKLVAAEDIGDKLARAFFFVPSRRPEHHLSQAYSDPTNKNLLTEN</sequence>
<feature type="compositionally biased region" description="Low complexity" evidence="1">
    <location>
        <begin position="890"/>
        <end position="923"/>
    </location>
</feature>
<feature type="region of interest" description="Disordered" evidence="1">
    <location>
        <begin position="883"/>
        <end position="926"/>
    </location>
</feature>
<reference evidence="2" key="2">
    <citation type="journal article" date="2023" name="Microbiol Resour">
        <title>Decontamination and Annotation of the Draft Genome Sequence of the Oomycete Lagenidium giganteum ARSEF 373.</title>
        <authorList>
            <person name="Morgan W.R."/>
            <person name="Tartar A."/>
        </authorList>
    </citation>
    <scope>NUCLEOTIDE SEQUENCE</scope>
    <source>
        <strain evidence="2">ARSEF 373</strain>
    </source>
</reference>
<evidence type="ECO:0000313" key="2">
    <source>
        <dbReference type="EMBL" id="DBA02839.1"/>
    </source>
</evidence>
<dbReference type="Proteomes" id="UP001146120">
    <property type="component" value="Unassembled WGS sequence"/>
</dbReference>
<comment type="caution">
    <text evidence="2">The sequence shown here is derived from an EMBL/GenBank/DDBJ whole genome shotgun (WGS) entry which is preliminary data.</text>
</comment>
<proteinExistence type="predicted"/>
<evidence type="ECO:0000256" key="1">
    <source>
        <dbReference type="SAM" id="MobiDB-lite"/>
    </source>
</evidence>
<protein>
    <submittedName>
        <fullName evidence="2">Uncharacterized protein</fullName>
    </submittedName>
</protein>
<organism evidence="2 3">
    <name type="scientific">Lagenidium giganteum</name>
    <dbReference type="NCBI Taxonomy" id="4803"/>
    <lineage>
        <taxon>Eukaryota</taxon>
        <taxon>Sar</taxon>
        <taxon>Stramenopiles</taxon>
        <taxon>Oomycota</taxon>
        <taxon>Peronosporomycetes</taxon>
        <taxon>Pythiales</taxon>
        <taxon>Pythiaceae</taxon>
    </lineage>
</organism>
<dbReference type="AlphaFoldDB" id="A0AAV2ZBG7"/>
<gene>
    <name evidence="2" type="ORF">N0F65_006629</name>
</gene>
<dbReference type="EMBL" id="DAKRPA010000026">
    <property type="protein sequence ID" value="DBA02839.1"/>
    <property type="molecule type" value="Genomic_DNA"/>
</dbReference>
<feature type="compositionally biased region" description="Basic and acidic residues" evidence="1">
    <location>
        <begin position="556"/>
        <end position="565"/>
    </location>
</feature>
<evidence type="ECO:0000313" key="3">
    <source>
        <dbReference type="Proteomes" id="UP001146120"/>
    </source>
</evidence>
<feature type="compositionally biased region" description="Basic and acidic residues" evidence="1">
    <location>
        <begin position="520"/>
        <end position="536"/>
    </location>
</feature>
<feature type="region of interest" description="Disordered" evidence="1">
    <location>
        <begin position="505"/>
        <end position="579"/>
    </location>
</feature>
<keyword evidence="3" id="KW-1185">Reference proteome</keyword>